<gene>
    <name evidence="1" type="ORF">IX84_02305</name>
</gene>
<keyword evidence="2" id="KW-1185">Reference proteome</keyword>
<protein>
    <submittedName>
        <fullName evidence="1">Uncharacterized protein</fullName>
    </submittedName>
</protein>
<dbReference type="EMBL" id="JPOS01000005">
    <property type="protein sequence ID" value="KGE89505.1"/>
    <property type="molecule type" value="Genomic_DNA"/>
</dbReference>
<comment type="caution">
    <text evidence="1">The sequence shown here is derived from an EMBL/GenBank/DDBJ whole genome shotgun (WGS) entry which is preliminary data.</text>
</comment>
<dbReference type="Proteomes" id="UP000029736">
    <property type="component" value="Unassembled WGS sequence"/>
</dbReference>
<dbReference type="STRING" id="1524460.IX84_02305"/>
<reference evidence="1 2" key="1">
    <citation type="journal article" date="2014" name="Int. J. Syst. Evol. Microbiol.">
        <title>Phaeodactylibacter xiamenensis gen. nov., sp. nov., a member of the family Saprospiraceae isolated from the marine alga Phaeodactylum tricornutum.</title>
        <authorList>
            <person name="Chen Z.Jr."/>
            <person name="Lei X."/>
            <person name="Lai Q."/>
            <person name="Li Y."/>
            <person name="Zhang B."/>
            <person name="Zhang J."/>
            <person name="Zhang H."/>
            <person name="Yang L."/>
            <person name="Zheng W."/>
            <person name="Tian Y."/>
            <person name="Yu Z."/>
            <person name="Xu H.Jr."/>
            <person name="Zheng T."/>
        </authorList>
    </citation>
    <scope>NUCLEOTIDE SEQUENCE [LARGE SCALE GENOMIC DNA]</scope>
    <source>
        <strain evidence="1 2">KD52</strain>
    </source>
</reference>
<evidence type="ECO:0000313" key="1">
    <source>
        <dbReference type="EMBL" id="KGE89505.1"/>
    </source>
</evidence>
<dbReference type="AlphaFoldDB" id="A0A098SBH7"/>
<proteinExistence type="predicted"/>
<evidence type="ECO:0000313" key="2">
    <source>
        <dbReference type="Proteomes" id="UP000029736"/>
    </source>
</evidence>
<accession>A0A098SBH7</accession>
<name>A0A098SBH7_9BACT</name>
<organism evidence="1 2">
    <name type="scientific">Phaeodactylibacter xiamenensis</name>
    <dbReference type="NCBI Taxonomy" id="1524460"/>
    <lineage>
        <taxon>Bacteria</taxon>
        <taxon>Pseudomonadati</taxon>
        <taxon>Bacteroidota</taxon>
        <taxon>Saprospiria</taxon>
        <taxon>Saprospirales</taxon>
        <taxon>Haliscomenobacteraceae</taxon>
        <taxon>Phaeodactylibacter</taxon>
    </lineage>
</organism>
<sequence length="153" mass="17323">MALILVGFPEDKGFEDNRGWSLASFPNRATLQGVKIKMIGMATPEDLQGTKELILRDFELQEGDEPIATEEDLLRLLADQIAGMIEYNLEVLLSNLYRLDVQEAKVNYALSPHCPEPANVALARLVLERQKQRAYTKKHFQQPDLEDLDGLEL</sequence>